<protein>
    <submittedName>
        <fullName evidence="4">CCR4-NOT transcription complex subunit 2</fullName>
    </submittedName>
</protein>
<evidence type="ECO:0000256" key="1">
    <source>
        <dbReference type="SAM" id="MobiDB-lite"/>
    </source>
</evidence>
<name>A0A183B119_9TREM</name>
<reference evidence="4" key="1">
    <citation type="submission" date="2016-06" db="UniProtKB">
        <authorList>
            <consortium name="WormBaseParasite"/>
        </authorList>
    </citation>
    <scope>IDENTIFICATION</scope>
</reference>
<feature type="compositionally biased region" description="Polar residues" evidence="1">
    <location>
        <begin position="16"/>
        <end position="33"/>
    </location>
</feature>
<accession>A0A183B119</accession>
<sequence length="97" mass="9909">MQPNQFRSRPGGSGVGTNNVRSSTGAVGHNNNRMLGAGNPAGALSSHQPPTNINYNLITTQQMDHHALATGLDFSTAHPPQAAPGMVAGAAAGFPHQ</sequence>
<dbReference type="AlphaFoldDB" id="A0A183B119"/>
<dbReference type="OrthoDB" id="1875751at2759"/>
<dbReference type="WBParaSite" id="ECPE_0001294201-mRNA-1">
    <property type="protein sequence ID" value="ECPE_0001294201-mRNA-1"/>
    <property type="gene ID" value="ECPE_0001294201"/>
</dbReference>
<feature type="region of interest" description="Disordered" evidence="1">
    <location>
        <begin position="1"/>
        <end position="53"/>
    </location>
</feature>
<keyword evidence="3" id="KW-1185">Reference proteome</keyword>
<dbReference type="EMBL" id="UZAN01053877">
    <property type="protein sequence ID" value="VDP90177.1"/>
    <property type="molecule type" value="Genomic_DNA"/>
</dbReference>
<evidence type="ECO:0000313" key="4">
    <source>
        <dbReference type="WBParaSite" id="ECPE_0001294201-mRNA-1"/>
    </source>
</evidence>
<dbReference type="Proteomes" id="UP000272942">
    <property type="component" value="Unassembled WGS sequence"/>
</dbReference>
<reference evidence="2 3" key="2">
    <citation type="submission" date="2018-11" db="EMBL/GenBank/DDBJ databases">
        <authorList>
            <consortium name="Pathogen Informatics"/>
        </authorList>
    </citation>
    <scope>NUCLEOTIDE SEQUENCE [LARGE SCALE GENOMIC DNA]</scope>
    <source>
        <strain evidence="2 3">Egypt</strain>
    </source>
</reference>
<evidence type="ECO:0000313" key="3">
    <source>
        <dbReference type="Proteomes" id="UP000272942"/>
    </source>
</evidence>
<gene>
    <name evidence="2" type="ORF">ECPE_LOCUS12905</name>
</gene>
<evidence type="ECO:0000313" key="2">
    <source>
        <dbReference type="EMBL" id="VDP90177.1"/>
    </source>
</evidence>
<proteinExistence type="predicted"/>
<organism evidence="4">
    <name type="scientific">Echinostoma caproni</name>
    <dbReference type="NCBI Taxonomy" id="27848"/>
    <lineage>
        <taxon>Eukaryota</taxon>
        <taxon>Metazoa</taxon>
        <taxon>Spiralia</taxon>
        <taxon>Lophotrochozoa</taxon>
        <taxon>Platyhelminthes</taxon>
        <taxon>Trematoda</taxon>
        <taxon>Digenea</taxon>
        <taxon>Plagiorchiida</taxon>
        <taxon>Echinostomata</taxon>
        <taxon>Echinostomatoidea</taxon>
        <taxon>Echinostomatidae</taxon>
        <taxon>Echinostoma</taxon>
    </lineage>
</organism>